<dbReference type="Pfam" id="PF00389">
    <property type="entry name" value="2-Hacid_dh"/>
    <property type="match status" value="1"/>
</dbReference>
<keyword evidence="3" id="KW-0520">NAD</keyword>
<evidence type="ECO:0000259" key="6">
    <source>
        <dbReference type="Pfam" id="PF02826"/>
    </source>
</evidence>
<dbReference type="AlphaFoldDB" id="A0A1I5D9E6"/>
<protein>
    <recommendedName>
        <fullName evidence="9">Lactate dehydrogenase</fullName>
    </recommendedName>
</protein>
<gene>
    <name evidence="7" type="ORF">SAMN05660413_03217</name>
</gene>
<dbReference type="STRING" id="287099.SAMN05660413_03217"/>
<organism evidence="7 8">
    <name type="scientific">Salegentibacter flavus</name>
    <dbReference type="NCBI Taxonomy" id="287099"/>
    <lineage>
        <taxon>Bacteria</taxon>
        <taxon>Pseudomonadati</taxon>
        <taxon>Bacteroidota</taxon>
        <taxon>Flavobacteriia</taxon>
        <taxon>Flavobacteriales</taxon>
        <taxon>Flavobacteriaceae</taxon>
        <taxon>Salegentibacter</taxon>
    </lineage>
</organism>
<accession>A0A1I5D9E6</accession>
<keyword evidence="2 4" id="KW-0560">Oxidoreductase</keyword>
<evidence type="ECO:0000313" key="7">
    <source>
        <dbReference type="EMBL" id="SFN95431.1"/>
    </source>
</evidence>
<dbReference type="EMBL" id="FOVL01000031">
    <property type="protein sequence ID" value="SFN95431.1"/>
    <property type="molecule type" value="Genomic_DNA"/>
</dbReference>
<dbReference type="InterPro" id="IPR050418">
    <property type="entry name" value="D-iso_2-hydroxyacid_DH_PdxB"/>
</dbReference>
<dbReference type="GO" id="GO:0016616">
    <property type="term" value="F:oxidoreductase activity, acting on the CH-OH group of donors, NAD or NADP as acceptor"/>
    <property type="evidence" value="ECO:0007669"/>
    <property type="project" value="InterPro"/>
</dbReference>
<feature type="domain" description="D-isomer specific 2-hydroxyacid dehydrogenase catalytic" evidence="5">
    <location>
        <begin position="15"/>
        <end position="299"/>
    </location>
</feature>
<feature type="domain" description="D-isomer specific 2-hydroxyacid dehydrogenase NAD-binding" evidence="6">
    <location>
        <begin position="132"/>
        <end position="244"/>
    </location>
</feature>
<dbReference type="PANTHER" id="PTHR43761:SF1">
    <property type="entry name" value="D-ISOMER SPECIFIC 2-HYDROXYACID DEHYDROGENASE CATALYTIC DOMAIN-CONTAINING PROTEIN-RELATED"/>
    <property type="match status" value="1"/>
</dbReference>
<evidence type="ECO:0000256" key="3">
    <source>
        <dbReference type="ARBA" id="ARBA00023027"/>
    </source>
</evidence>
<dbReference type="InterPro" id="IPR036291">
    <property type="entry name" value="NAD(P)-bd_dom_sf"/>
</dbReference>
<evidence type="ECO:0000256" key="2">
    <source>
        <dbReference type="ARBA" id="ARBA00023002"/>
    </source>
</evidence>
<evidence type="ECO:0000256" key="1">
    <source>
        <dbReference type="ARBA" id="ARBA00005854"/>
    </source>
</evidence>
<dbReference type="Pfam" id="PF02826">
    <property type="entry name" value="2-Hacid_dh_C"/>
    <property type="match status" value="1"/>
</dbReference>
<proteinExistence type="inferred from homology"/>
<reference evidence="7 8" key="1">
    <citation type="submission" date="2016-10" db="EMBL/GenBank/DDBJ databases">
        <authorList>
            <person name="de Groot N.N."/>
        </authorList>
    </citation>
    <scope>NUCLEOTIDE SEQUENCE [LARGE SCALE GENOMIC DNA]</scope>
    <source>
        <strain evidence="7 8">DSM 17794</strain>
    </source>
</reference>
<evidence type="ECO:0000256" key="4">
    <source>
        <dbReference type="RuleBase" id="RU003719"/>
    </source>
</evidence>
<comment type="similarity">
    <text evidence="1 4">Belongs to the D-isomer specific 2-hydroxyacid dehydrogenase family.</text>
</comment>
<evidence type="ECO:0008006" key="9">
    <source>
        <dbReference type="Google" id="ProtNLM"/>
    </source>
</evidence>
<dbReference type="InterPro" id="IPR006139">
    <property type="entry name" value="D-isomer_2_OHA_DH_cat_dom"/>
</dbReference>
<sequence>MKFNKIVCVDNTKLTDHAIEELRKYSEDGVDNYKNYPASEAEILERIGNAEAVLVSWKTQLTESIIGQCPNLKYIGMACSLYDDESANVAVNFAREHGISVKGIFDYGDPGVVEFIISELIRLLHGFGDRQWREIPVELTNRRIGIIGLGTTGQMLAECLLPFGADLYYFSRTRKKEWEERGVKYLSLDNLLERTEIISFHLPKNTRLLGKREFEIFGQGKILISTSLGLPFEEKAFQKWLKNEGNFGIFDGDARAWLSEKSQEEKNLIASEKSAGWSEETRQRLSEKVLENIKEFIDN</sequence>
<name>A0A1I5D9E6_9FLAO</name>
<evidence type="ECO:0000259" key="5">
    <source>
        <dbReference type="Pfam" id="PF00389"/>
    </source>
</evidence>
<dbReference type="SUPFAM" id="SSF51735">
    <property type="entry name" value="NAD(P)-binding Rossmann-fold domains"/>
    <property type="match status" value="1"/>
</dbReference>
<dbReference type="OrthoDB" id="9805416at2"/>
<dbReference type="SUPFAM" id="SSF52283">
    <property type="entry name" value="Formate/glycerate dehydrogenase catalytic domain-like"/>
    <property type="match status" value="1"/>
</dbReference>
<dbReference type="GO" id="GO:0051287">
    <property type="term" value="F:NAD binding"/>
    <property type="evidence" value="ECO:0007669"/>
    <property type="project" value="InterPro"/>
</dbReference>
<evidence type="ECO:0000313" key="8">
    <source>
        <dbReference type="Proteomes" id="UP000199153"/>
    </source>
</evidence>
<dbReference type="RefSeq" id="WP_093411476.1">
    <property type="nucleotide sequence ID" value="NZ_FOVL01000031.1"/>
</dbReference>
<dbReference type="PANTHER" id="PTHR43761">
    <property type="entry name" value="D-ISOMER SPECIFIC 2-HYDROXYACID DEHYDROGENASE FAMILY PROTEIN (AFU_ORTHOLOGUE AFUA_1G13630)"/>
    <property type="match status" value="1"/>
</dbReference>
<dbReference type="InterPro" id="IPR006140">
    <property type="entry name" value="D-isomer_DH_NAD-bd"/>
</dbReference>
<keyword evidence="8" id="KW-1185">Reference proteome</keyword>
<dbReference type="Gene3D" id="3.40.50.720">
    <property type="entry name" value="NAD(P)-binding Rossmann-like Domain"/>
    <property type="match status" value="2"/>
</dbReference>
<dbReference type="Proteomes" id="UP000199153">
    <property type="component" value="Unassembled WGS sequence"/>
</dbReference>